<dbReference type="AlphaFoldDB" id="A0A815VE40"/>
<organism evidence="8 9">
    <name type="scientific">Adineta steineri</name>
    <dbReference type="NCBI Taxonomy" id="433720"/>
    <lineage>
        <taxon>Eukaryota</taxon>
        <taxon>Metazoa</taxon>
        <taxon>Spiralia</taxon>
        <taxon>Gnathifera</taxon>
        <taxon>Rotifera</taxon>
        <taxon>Eurotatoria</taxon>
        <taxon>Bdelloidea</taxon>
        <taxon>Adinetida</taxon>
        <taxon>Adinetidae</taxon>
        <taxon>Adineta</taxon>
    </lineage>
</organism>
<dbReference type="EC" id="2.4.1.16" evidence="2"/>
<dbReference type="PANTHER" id="PTHR22914:SF42">
    <property type="entry name" value="CHITIN SYNTHASE"/>
    <property type="match status" value="1"/>
</dbReference>
<dbReference type="SUPFAM" id="SSF53448">
    <property type="entry name" value="Nucleotide-diphospho-sugar transferases"/>
    <property type="match status" value="1"/>
</dbReference>
<evidence type="ECO:0000313" key="8">
    <source>
        <dbReference type="EMBL" id="CAF1531225.1"/>
    </source>
</evidence>
<sequence length="215" mass="24433">MEYAMCYWLQKTTEHSLGCVLCAPGCFALYRASALMDDNVMKVFSSRCETPQDYLLRDLGEDRFLSKLLIEQGYRIEYCAAADAYTHAPETFTDFFNQRRRWIPSTLGVTVSILKNYRRTIRINESVSFLAILYHVFYLGLYILSPATITIAIADAFNATTDIDVWAAYTLACFPAVAFLMICYHDIAEEKKIICAAIFGTYYAIVMMIVVVGTI</sequence>
<evidence type="ECO:0000256" key="6">
    <source>
        <dbReference type="ARBA" id="ARBA00023136"/>
    </source>
</evidence>
<feature type="transmembrane region" description="Helical" evidence="7">
    <location>
        <begin position="127"/>
        <end position="154"/>
    </location>
</feature>
<keyword evidence="4 7" id="KW-0812">Transmembrane</keyword>
<keyword evidence="3" id="KW-0808">Transferase</keyword>
<dbReference type="EMBL" id="CAJNON010004467">
    <property type="protein sequence ID" value="CAF1531225.1"/>
    <property type="molecule type" value="Genomic_DNA"/>
</dbReference>
<dbReference type="GO" id="GO:0016020">
    <property type="term" value="C:membrane"/>
    <property type="evidence" value="ECO:0007669"/>
    <property type="project" value="UniProtKB-SubCell"/>
</dbReference>
<comment type="caution">
    <text evidence="8">The sequence shown here is derived from an EMBL/GenBank/DDBJ whole genome shotgun (WGS) entry which is preliminary data.</text>
</comment>
<keyword evidence="6 7" id="KW-0472">Membrane</keyword>
<evidence type="ECO:0000256" key="7">
    <source>
        <dbReference type="SAM" id="Phobius"/>
    </source>
</evidence>
<keyword evidence="3" id="KW-0328">Glycosyltransferase</keyword>
<evidence type="ECO:0000256" key="5">
    <source>
        <dbReference type="ARBA" id="ARBA00022989"/>
    </source>
</evidence>
<feature type="non-terminal residue" evidence="8">
    <location>
        <position position="215"/>
    </location>
</feature>
<keyword evidence="5 7" id="KW-1133">Transmembrane helix</keyword>
<evidence type="ECO:0000256" key="4">
    <source>
        <dbReference type="ARBA" id="ARBA00022692"/>
    </source>
</evidence>
<evidence type="ECO:0000313" key="9">
    <source>
        <dbReference type="Proteomes" id="UP000663891"/>
    </source>
</evidence>
<feature type="transmembrane region" description="Helical" evidence="7">
    <location>
        <begin position="193"/>
        <end position="213"/>
    </location>
</feature>
<evidence type="ECO:0000256" key="1">
    <source>
        <dbReference type="ARBA" id="ARBA00004141"/>
    </source>
</evidence>
<dbReference type="GO" id="GO:0004100">
    <property type="term" value="F:chitin synthase activity"/>
    <property type="evidence" value="ECO:0007669"/>
    <property type="project" value="UniProtKB-EC"/>
</dbReference>
<dbReference type="Proteomes" id="UP000663891">
    <property type="component" value="Unassembled WGS sequence"/>
</dbReference>
<reference evidence="8" key="1">
    <citation type="submission" date="2021-02" db="EMBL/GenBank/DDBJ databases">
        <authorList>
            <person name="Nowell W R."/>
        </authorList>
    </citation>
    <scope>NUCLEOTIDE SEQUENCE</scope>
</reference>
<dbReference type="Pfam" id="PF03142">
    <property type="entry name" value="Chitin_synth_2"/>
    <property type="match status" value="1"/>
</dbReference>
<dbReference type="OrthoDB" id="370884at2759"/>
<dbReference type="PANTHER" id="PTHR22914">
    <property type="entry name" value="CHITIN SYNTHASE"/>
    <property type="match status" value="1"/>
</dbReference>
<feature type="transmembrane region" description="Helical" evidence="7">
    <location>
        <begin position="166"/>
        <end position="184"/>
    </location>
</feature>
<name>A0A815VE40_9BILA</name>
<dbReference type="InterPro" id="IPR004835">
    <property type="entry name" value="Chitin_synth"/>
</dbReference>
<protein>
    <recommendedName>
        <fullName evidence="2">chitin synthase</fullName>
        <ecNumber evidence="2">2.4.1.16</ecNumber>
    </recommendedName>
</protein>
<dbReference type="GO" id="GO:0071944">
    <property type="term" value="C:cell periphery"/>
    <property type="evidence" value="ECO:0007669"/>
    <property type="project" value="TreeGrafter"/>
</dbReference>
<proteinExistence type="predicted"/>
<accession>A0A815VE40</accession>
<dbReference type="InterPro" id="IPR029044">
    <property type="entry name" value="Nucleotide-diphossugar_trans"/>
</dbReference>
<evidence type="ECO:0000256" key="2">
    <source>
        <dbReference type="ARBA" id="ARBA00012543"/>
    </source>
</evidence>
<comment type="subcellular location">
    <subcellularLocation>
        <location evidence="1">Membrane</location>
        <topology evidence="1">Multi-pass membrane protein</topology>
    </subcellularLocation>
</comment>
<evidence type="ECO:0000256" key="3">
    <source>
        <dbReference type="ARBA" id="ARBA00022676"/>
    </source>
</evidence>
<dbReference type="GO" id="GO:0006031">
    <property type="term" value="P:chitin biosynthetic process"/>
    <property type="evidence" value="ECO:0007669"/>
    <property type="project" value="TreeGrafter"/>
</dbReference>
<gene>
    <name evidence="8" type="ORF">VCS650_LOCUS43705</name>
</gene>